<dbReference type="SUPFAM" id="SSF48726">
    <property type="entry name" value="Immunoglobulin"/>
    <property type="match status" value="1"/>
</dbReference>
<dbReference type="AlphaFoldDB" id="A0A183HXB3"/>
<feature type="domain" description="Ig-like" evidence="3">
    <location>
        <begin position="1"/>
        <end position="88"/>
    </location>
</feature>
<dbReference type="FunFam" id="2.60.40.10:FF:000107">
    <property type="entry name" value="Myosin, light chain kinase a"/>
    <property type="match status" value="1"/>
</dbReference>
<accession>A0A183HXB3</accession>
<proteinExistence type="predicted"/>
<dbReference type="InterPro" id="IPR036179">
    <property type="entry name" value="Ig-like_dom_sf"/>
</dbReference>
<dbReference type="InterPro" id="IPR050964">
    <property type="entry name" value="Striated_Muscle_Regulatory"/>
</dbReference>
<dbReference type="InterPro" id="IPR003599">
    <property type="entry name" value="Ig_sub"/>
</dbReference>
<dbReference type="WBParaSite" id="OFLC_0001212501-mRNA-1">
    <property type="protein sequence ID" value="OFLC_0001212501-mRNA-1"/>
    <property type="gene ID" value="OFLC_0001212501"/>
</dbReference>
<dbReference type="InterPro" id="IPR013098">
    <property type="entry name" value="Ig_I-set"/>
</dbReference>
<dbReference type="Proteomes" id="UP000267606">
    <property type="component" value="Unassembled WGS sequence"/>
</dbReference>
<dbReference type="InterPro" id="IPR013783">
    <property type="entry name" value="Ig-like_fold"/>
</dbReference>
<protein>
    <submittedName>
        <fullName evidence="6">Ig-like domain-containing protein</fullName>
    </submittedName>
</protein>
<dbReference type="SMART" id="SM00409">
    <property type="entry name" value="IG"/>
    <property type="match status" value="1"/>
</dbReference>
<dbReference type="InterPro" id="IPR007110">
    <property type="entry name" value="Ig-like_dom"/>
</dbReference>
<evidence type="ECO:0000313" key="4">
    <source>
        <dbReference type="EMBL" id="VDO82113.1"/>
    </source>
</evidence>
<evidence type="ECO:0000313" key="6">
    <source>
        <dbReference type="WBParaSite" id="OFLC_0001212501-mRNA-1"/>
    </source>
</evidence>
<evidence type="ECO:0000256" key="2">
    <source>
        <dbReference type="ARBA" id="ARBA00023319"/>
    </source>
</evidence>
<keyword evidence="1" id="KW-0677">Repeat</keyword>
<evidence type="ECO:0000313" key="5">
    <source>
        <dbReference type="Proteomes" id="UP000267606"/>
    </source>
</evidence>
<sequence length="104" mass="11388">PTFRKGLEDQSVPKGSKLVLEIELDGTPKQVKWLKDGLPVDDKLMKAKDLGNGKYQLVIDEIKDGDTGEYTVQVSNDAGTVESKAKISLKAGTIIKVIIINDYN</sequence>
<dbReference type="PROSITE" id="PS50835">
    <property type="entry name" value="IG_LIKE"/>
    <property type="match status" value="1"/>
</dbReference>
<dbReference type="PANTHER" id="PTHR13817:SF73">
    <property type="entry name" value="FIBRONECTIN TYPE-III DOMAIN-CONTAINING PROTEIN"/>
    <property type="match status" value="1"/>
</dbReference>
<dbReference type="Pfam" id="PF07679">
    <property type="entry name" value="I-set"/>
    <property type="match status" value="1"/>
</dbReference>
<reference evidence="6" key="1">
    <citation type="submission" date="2016-06" db="UniProtKB">
        <authorList>
            <consortium name="WormBaseParasite"/>
        </authorList>
    </citation>
    <scope>IDENTIFICATION</scope>
</reference>
<gene>
    <name evidence="4" type="ORF">OFLC_LOCUS12125</name>
</gene>
<dbReference type="EMBL" id="UZAJ01018424">
    <property type="protein sequence ID" value="VDO82113.1"/>
    <property type="molecule type" value="Genomic_DNA"/>
</dbReference>
<dbReference type="PANTHER" id="PTHR13817">
    <property type="entry name" value="TITIN"/>
    <property type="match status" value="1"/>
</dbReference>
<name>A0A183HXB3_9BILA</name>
<evidence type="ECO:0000256" key="1">
    <source>
        <dbReference type="ARBA" id="ARBA00022737"/>
    </source>
</evidence>
<evidence type="ECO:0000259" key="3">
    <source>
        <dbReference type="PROSITE" id="PS50835"/>
    </source>
</evidence>
<keyword evidence="5" id="KW-1185">Reference proteome</keyword>
<dbReference type="Gene3D" id="2.60.40.10">
    <property type="entry name" value="Immunoglobulins"/>
    <property type="match status" value="1"/>
</dbReference>
<reference evidence="4 5" key="2">
    <citation type="submission" date="2018-11" db="EMBL/GenBank/DDBJ databases">
        <authorList>
            <consortium name="Pathogen Informatics"/>
        </authorList>
    </citation>
    <scope>NUCLEOTIDE SEQUENCE [LARGE SCALE GENOMIC DNA]</scope>
</reference>
<organism evidence="6">
    <name type="scientific">Onchocerca flexuosa</name>
    <dbReference type="NCBI Taxonomy" id="387005"/>
    <lineage>
        <taxon>Eukaryota</taxon>
        <taxon>Metazoa</taxon>
        <taxon>Ecdysozoa</taxon>
        <taxon>Nematoda</taxon>
        <taxon>Chromadorea</taxon>
        <taxon>Rhabditida</taxon>
        <taxon>Spirurina</taxon>
        <taxon>Spiruromorpha</taxon>
        <taxon>Filarioidea</taxon>
        <taxon>Onchocercidae</taxon>
        <taxon>Onchocerca</taxon>
    </lineage>
</organism>
<dbReference type="STRING" id="387005.A0A183HXB3"/>
<keyword evidence="2" id="KW-0393">Immunoglobulin domain</keyword>